<dbReference type="Pfam" id="PF00453">
    <property type="entry name" value="Ribosomal_L20"/>
    <property type="match status" value="1"/>
</dbReference>
<dbReference type="GO" id="GO:0019843">
    <property type="term" value="F:rRNA binding"/>
    <property type="evidence" value="ECO:0007669"/>
    <property type="project" value="InterPro"/>
</dbReference>
<dbReference type="Gene3D" id="6.10.160.10">
    <property type="match status" value="1"/>
</dbReference>
<gene>
    <name evidence="7" type="ORF">PV327_004440</name>
</gene>
<organism evidence="7 8">
    <name type="scientific">Microctonus hyperodae</name>
    <name type="common">Parasitoid wasp</name>
    <dbReference type="NCBI Taxonomy" id="165561"/>
    <lineage>
        <taxon>Eukaryota</taxon>
        <taxon>Metazoa</taxon>
        <taxon>Ecdysozoa</taxon>
        <taxon>Arthropoda</taxon>
        <taxon>Hexapoda</taxon>
        <taxon>Insecta</taxon>
        <taxon>Pterygota</taxon>
        <taxon>Neoptera</taxon>
        <taxon>Endopterygota</taxon>
        <taxon>Hymenoptera</taxon>
        <taxon>Apocrita</taxon>
        <taxon>Ichneumonoidea</taxon>
        <taxon>Braconidae</taxon>
        <taxon>Euphorinae</taxon>
        <taxon>Microctonus</taxon>
    </lineage>
</organism>
<dbReference type="PANTHER" id="PTHR10986">
    <property type="entry name" value="39S RIBOSOMAL PROTEIN L20"/>
    <property type="match status" value="1"/>
</dbReference>
<dbReference type="AlphaFoldDB" id="A0AA39FCH4"/>
<keyword evidence="2 6" id="KW-0689">Ribosomal protein</keyword>
<dbReference type="GO" id="GO:0006412">
    <property type="term" value="P:translation"/>
    <property type="evidence" value="ECO:0007669"/>
    <property type="project" value="InterPro"/>
</dbReference>
<dbReference type="FunFam" id="1.10.1900.20:FF:000001">
    <property type="entry name" value="50S ribosomal protein L20"/>
    <property type="match status" value="1"/>
</dbReference>
<sequence length="148" mass="17114">MVFRSITLFARNKGPDEYWRKRKIFKLSAHLGARRRNCYSLAIRAVHRSLMFATWGRTLKRIQINTLWNQRLDAACQEHGITSKVMLEGLARTDILLNRKVLVDMAIYEPRTFKSLAKIAWARAKIDGLSSVRNLDLPTGVLMRGMIK</sequence>
<name>A0AA39FCH4_MICHY</name>
<dbReference type="GO" id="GO:0003735">
    <property type="term" value="F:structural constituent of ribosome"/>
    <property type="evidence" value="ECO:0007669"/>
    <property type="project" value="InterPro"/>
</dbReference>
<comment type="caution">
    <text evidence="7">The sequence shown here is derived from an EMBL/GenBank/DDBJ whole genome shotgun (WGS) entry which is preliminary data.</text>
</comment>
<dbReference type="Gene3D" id="1.10.1900.20">
    <property type="entry name" value="Ribosomal protein L20"/>
    <property type="match status" value="1"/>
</dbReference>
<dbReference type="EMBL" id="JAQQBR010001832">
    <property type="protein sequence ID" value="KAK0166985.1"/>
    <property type="molecule type" value="Genomic_DNA"/>
</dbReference>
<evidence type="ECO:0000256" key="3">
    <source>
        <dbReference type="ARBA" id="ARBA00023274"/>
    </source>
</evidence>
<dbReference type="GO" id="GO:1990904">
    <property type="term" value="C:ribonucleoprotein complex"/>
    <property type="evidence" value="ECO:0007669"/>
    <property type="project" value="UniProtKB-KW"/>
</dbReference>
<keyword evidence="8" id="KW-1185">Reference proteome</keyword>
<dbReference type="SUPFAM" id="SSF74731">
    <property type="entry name" value="Ribosomal protein L20"/>
    <property type="match status" value="1"/>
</dbReference>
<dbReference type="InterPro" id="IPR035566">
    <property type="entry name" value="Ribosomal_protein_bL20_C"/>
</dbReference>
<comment type="similarity">
    <text evidence="1 6">Belongs to the bacterial ribosomal protein bL20 family.</text>
</comment>
<evidence type="ECO:0000256" key="5">
    <source>
        <dbReference type="ARBA" id="ARBA00076245"/>
    </source>
</evidence>
<evidence type="ECO:0000313" key="7">
    <source>
        <dbReference type="EMBL" id="KAK0166985.1"/>
    </source>
</evidence>
<dbReference type="GO" id="GO:0005840">
    <property type="term" value="C:ribosome"/>
    <property type="evidence" value="ECO:0007669"/>
    <property type="project" value="UniProtKB-KW"/>
</dbReference>
<reference evidence="7" key="2">
    <citation type="submission" date="2023-03" db="EMBL/GenBank/DDBJ databases">
        <authorList>
            <person name="Inwood S.N."/>
            <person name="Skelly J.G."/>
            <person name="Guhlin J."/>
            <person name="Harrop T.W.R."/>
            <person name="Goldson S.G."/>
            <person name="Dearden P.K."/>
        </authorList>
    </citation>
    <scope>NUCLEOTIDE SEQUENCE</scope>
    <source>
        <strain evidence="7">Lincoln</strain>
        <tissue evidence="7">Whole body</tissue>
    </source>
</reference>
<reference evidence="7" key="1">
    <citation type="journal article" date="2023" name="bioRxiv">
        <title>Scaffold-level genome assemblies of two parasitoid biocontrol wasps reveal the parthenogenesis mechanism and an associated novel virus.</title>
        <authorList>
            <person name="Inwood S."/>
            <person name="Skelly J."/>
            <person name="Guhlin J."/>
            <person name="Harrop T."/>
            <person name="Goldson S."/>
            <person name="Dearden P."/>
        </authorList>
    </citation>
    <scope>NUCLEOTIDE SEQUENCE</scope>
    <source>
        <strain evidence="7">Lincoln</strain>
        <tissue evidence="7">Whole body</tissue>
    </source>
</reference>
<evidence type="ECO:0000313" key="8">
    <source>
        <dbReference type="Proteomes" id="UP001168972"/>
    </source>
</evidence>
<evidence type="ECO:0000256" key="6">
    <source>
        <dbReference type="RuleBase" id="RU000561"/>
    </source>
</evidence>
<dbReference type="PRINTS" id="PR00062">
    <property type="entry name" value="RIBOSOMALL20"/>
</dbReference>
<dbReference type="Proteomes" id="UP001168972">
    <property type="component" value="Unassembled WGS sequence"/>
</dbReference>
<proteinExistence type="inferred from homology"/>
<protein>
    <recommendedName>
        <fullName evidence="4">Large ribosomal subunit protein bL20m</fullName>
    </recommendedName>
    <alternativeName>
        <fullName evidence="5">39S ribosomal protein L20, mitochondrial</fullName>
    </alternativeName>
</protein>
<accession>A0AA39FCH4</accession>
<dbReference type="InterPro" id="IPR005813">
    <property type="entry name" value="Ribosomal_bL20"/>
</dbReference>
<evidence type="ECO:0000256" key="2">
    <source>
        <dbReference type="ARBA" id="ARBA00022980"/>
    </source>
</evidence>
<dbReference type="NCBIfam" id="TIGR01032">
    <property type="entry name" value="rplT_bact"/>
    <property type="match status" value="1"/>
</dbReference>
<evidence type="ECO:0000256" key="1">
    <source>
        <dbReference type="ARBA" id="ARBA00007698"/>
    </source>
</evidence>
<evidence type="ECO:0000256" key="4">
    <source>
        <dbReference type="ARBA" id="ARBA00072767"/>
    </source>
</evidence>
<keyword evidence="3 6" id="KW-0687">Ribonucleoprotein</keyword>